<comment type="cofactor">
    <cofactor evidence="1">
        <name>pyridoxal 5'-phosphate</name>
        <dbReference type="ChEBI" id="CHEBI:597326"/>
    </cofactor>
</comment>
<organism evidence="13">
    <name type="scientific">Onchocerca flexuosa</name>
    <dbReference type="NCBI Taxonomy" id="387005"/>
    <lineage>
        <taxon>Eukaryota</taxon>
        <taxon>Metazoa</taxon>
        <taxon>Ecdysozoa</taxon>
        <taxon>Nematoda</taxon>
        <taxon>Chromadorea</taxon>
        <taxon>Rhabditida</taxon>
        <taxon>Spirurina</taxon>
        <taxon>Spiruromorpha</taxon>
        <taxon>Filarioidea</taxon>
        <taxon>Onchocercidae</taxon>
        <taxon>Onchocerca</taxon>
    </lineage>
</organism>
<dbReference type="SUPFAM" id="SSF53383">
    <property type="entry name" value="PLP-dependent transferases"/>
    <property type="match status" value="1"/>
</dbReference>
<dbReference type="Gene3D" id="1.10.287.1970">
    <property type="match status" value="1"/>
</dbReference>
<dbReference type="AlphaFoldDB" id="A0A183HH09"/>
<dbReference type="GO" id="GO:0042853">
    <property type="term" value="P:L-alanine catabolic process"/>
    <property type="evidence" value="ECO:0007669"/>
    <property type="project" value="UniProtKB-UniPathway"/>
</dbReference>
<evidence type="ECO:0000313" key="13">
    <source>
        <dbReference type="WBParaSite" id="OFLC_0000677001-mRNA-1"/>
    </source>
</evidence>
<evidence type="ECO:0000256" key="1">
    <source>
        <dbReference type="ARBA" id="ARBA00001933"/>
    </source>
</evidence>
<dbReference type="InterPro" id="IPR015424">
    <property type="entry name" value="PyrdxlP-dep_Trfase"/>
</dbReference>
<feature type="domain" description="Aminotransferase class I/classII large" evidence="10">
    <location>
        <begin position="7"/>
        <end position="167"/>
    </location>
</feature>
<evidence type="ECO:0000256" key="4">
    <source>
        <dbReference type="ARBA" id="ARBA00022679"/>
    </source>
</evidence>
<comment type="catalytic activity">
    <reaction evidence="9">
        <text>L-alanine + 2-oxoglutarate = pyruvate + L-glutamate</text>
        <dbReference type="Rhea" id="RHEA:19453"/>
        <dbReference type="ChEBI" id="CHEBI:15361"/>
        <dbReference type="ChEBI" id="CHEBI:16810"/>
        <dbReference type="ChEBI" id="CHEBI:29985"/>
        <dbReference type="ChEBI" id="CHEBI:57972"/>
        <dbReference type="EC" id="2.6.1.2"/>
    </reaction>
</comment>
<dbReference type="Pfam" id="PF00155">
    <property type="entry name" value="Aminotran_1_2"/>
    <property type="match status" value="1"/>
</dbReference>
<gene>
    <name evidence="11" type="ORF">OFLC_LOCUS6771</name>
</gene>
<reference evidence="11 12" key="2">
    <citation type="submission" date="2018-11" db="EMBL/GenBank/DDBJ databases">
        <authorList>
            <consortium name="Pathogen Informatics"/>
        </authorList>
    </citation>
    <scope>NUCLEOTIDE SEQUENCE [LARGE SCALE GENOMIC DNA]</scope>
</reference>
<evidence type="ECO:0000313" key="12">
    <source>
        <dbReference type="Proteomes" id="UP000267606"/>
    </source>
</evidence>
<evidence type="ECO:0000256" key="7">
    <source>
        <dbReference type="ARBA" id="ARBA00025785"/>
    </source>
</evidence>
<dbReference type="UniPathway" id="UPA00528">
    <property type="reaction ID" value="UER00586"/>
</dbReference>
<evidence type="ECO:0000256" key="6">
    <source>
        <dbReference type="ARBA" id="ARBA00025708"/>
    </source>
</evidence>
<dbReference type="Gene3D" id="3.40.640.10">
    <property type="entry name" value="Type I PLP-dependent aspartate aminotransferase-like (Major domain)"/>
    <property type="match status" value="1"/>
</dbReference>
<dbReference type="Proteomes" id="UP000267606">
    <property type="component" value="Unassembled WGS sequence"/>
</dbReference>
<comment type="pathway">
    <text evidence="6">Amino-acid degradation; L-alanine degradation via transaminase pathway; pyruvate from L-alanine: step 1/1.</text>
</comment>
<keyword evidence="3" id="KW-0032">Aminotransferase</keyword>
<dbReference type="STRING" id="387005.A0A183HH09"/>
<comment type="subunit">
    <text evidence="2">Homodimer.</text>
</comment>
<evidence type="ECO:0000256" key="9">
    <source>
        <dbReference type="ARBA" id="ARBA00047412"/>
    </source>
</evidence>
<dbReference type="InterPro" id="IPR045088">
    <property type="entry name" value="ALAT1/2-like"/>
</dbReference>
<accession>A0A183HH09</accession>
<evidence type="ECO:0000313" key="11">
    <source>
        <dbReference type="EMBL" id="VDO47858.1"/>
    </source>
</evidence>
<dbReference type="WBParaSite" id="OFLC_0000677001-mRNA-1">
    <property type="protein sequence ID" value="OFLC_0000677001-mRNA-1"/>
    <property type="gene ID" value="OFLC_0000677001"/>
</dbReference>
<sequence>MQVLACVNDPSLINSANYPSDVRQRAELLLSGCAGHSIGSYSQSSGIEIIRKHVAEYITRRDGGIPSDPQHILLSSGASESIRNILKLFTDVDTRKKKRGIMIPIPQYPLYSATIAEFGLGLVGYYLDESNNWALNIDELEQAYKKSLDEFNTQVLCVINPGNPTGVHNLLFFWNWIRFIN</sequence>
<dbReference type="EMBL" id="UZAJ01006633">
    <property type="protein sequence ID" value="VDO47858.1"/>
    <property type="molecule type" value="Genomic_DNA"/>
</dbReference>
<protein>
    <recommendedName>
        <fullName evidence="8">alanine transaminase</fullName>
        <ecNumber evidence="8">2.6.1.2</ecNumber>
    </recommendedName>
</protein>
<proteinExistence type="inferred from homology"/>
<dbReference type="InterPro" id="IPR004839">
    <property type="entry name" value="Aminotransferase_I/II_large"/>
</dbReference>
<keyword evidence="4" id="KW-0808">Transferase</keyword>
<dbReference type="GO" id="GO:0004021">
    <property type="term" value="F:L-alanine:2-oxoglutarate aminotransferase activity"/>
    <property type="evidence" value="ECO:0007669"/>
    <property type="project" value="UniProtKB-EC"/>
</dbReference>
<dbReference type="PANTHER" id="PTHR11751:SF29">
    <property type="entry name" value="ALANINE TRANSAMINASE"/>
    <property type="match status" value="1"/>
</dbReference>
<dbReference type="InterPro" id="IPR015421">
    <property type="entry name" value="PyrdxlP-dep_Trfase_major"/>
</dbReference>
<name>A0A183HH09_9BILA</name>
<dbReference type="GO" id="GO:0030170">
    <property type="term" value="F:pyridoxal phosphate binding"/>
    <property type="evidence" value="ECO:0007669"/>
    <property type="project" value="InterPro"/>
</dbReference>
<evidence type="ECO:0000256" key="2">
    <source>
        <dbReference type="ARBA" id="ARBA00011738"/>
    </source>
</evidence>
<evidence type="ECO:0000259" key="10">
    <source>
        <dbReference type="Pfam" id="PF00155"/>
    </source>
</evidence>
<keyword evidence="12" id="KW-1185">Reference proteome</keyword>
<reference evidence="13" key="1">
    <citation type="submission" date="2016-06" db="UniProtKB">
        <authorList>
            <consortium name="WormBaseParasite"/>
        </authorList>
    </citation>
    <scope>IDENTIFICATION</scope>
</reference>
<dbReference type="EC" id="2.6.1.2" evidence="8"/>
<evidence type="ECO:0000256" key="3">
    <source>
        <dbReference type="ARBA" id="ARBA00022576"/>
    </source>
</evidence>
<evidence type="ECO:0000256" key="8">
    <source>
        <dbReference type="ARBA" id="ARBA00026106"/>
    </source>
</evidence>
<comment type="similarity">
    <text evidence="7">Belongs to the class-I pyridoxal-phosphate-dependent aminotransferase family. Alanine aminotransferase subfamily.</text>
</comment>
<dbReference type="FunFam" id="3.40.640.10:FF:000236">
    <property type="entry name" value="Alanine aminotransferase 2"/>
    <property type="match status" value="1"/>
</dbReference>
<evidence type="ECO:0000256" key="5">
    <source>
        <dbReference type="ARBA" id="ARBA00022898"/>
    </source>
</evidence>
<dbReference type="PANTHER" id="PTHR11751">
    <property type="entry name" value="ALANINE AMINOTRANSFERASE"/>
    <property type="match status" value="1"/>
</dbReference>
<keyword evidence="5" id="KW-0663">Pyridoxal phosphate</keyword>